<name>A0AAW1L6A8_POPJA</name>
<evidence type="ECO:0000313" key="4">
    <source>
        <dbReference type="Proteomes" id="UP001458880"/>
    </source>
</evidence>
<dbReference type="FunFam" id="3.30.830.10:FF:000039">
    <property type="entry name" value="Ubiquinol-cytochrome c reductase core subunit 2"/>
    <property type="match status" value="1"/>
</dbReference>
<evidence type="ECO:0000313" key="3">
    <source>
        <dbReference type="EMBL" id="KAK9729864.1"/>
    </source>
</evidence>
<dbReference type="GO" id="GO:0005739">
    <property type="term" value="C:mitochondrion"/>
    <property type="evidence" value="ECO:0007669"/>
    <property type="project" value="TreeGrafter"/>
</dbReference>
<comment type="caution">
    <text evidence="3">The sequence shown here is derived from an EMBL/GenBank/DDBJ whole genome shotgun (WGS) entry which is preliminary data.</text>
</comment>
<reference evidence="3 4" key="1">
    <citation type="journal article" date="2024" name="BMC Genomics">
        <title>De novo assembly and annotation of Popillia japonica's genome with initial clues to its potential as an invasive pest.</title>
        <authorList>
            <person name="Cucini C."/>
            <person name="Boschi S."/>
            <person name="Funari R."/>
            <person name="Cardaioli E."/>
            <person name="Iannotti N."/>
            <person name="Marturano G."/>
            <person name="Paoli F."/>
            <person name="Bruttini M."/>
            <person name="Carapelli A."/>
            <person name="Frati F."/>
            <person name="Nardi F."/>
        </authorList>
    </citation>
    <scope>NUCLEOTIDE SEQUENCE [LARGE SCALE GENOMIC DNA]</scope>
    <source>
        <strain evidence="3">DMR45628</strain>
    </source>
</reference>
<dbReference type="Gene3D" id="3.30.830.10">
    <property type="entry name" value="Metalloenzyme, LuxS/M16 peptidase-like"/>
    <property type="match status" value="2"/>
</dbReference>
<dbReference type="InterPro" id="IPR011249">
    <property type="entry name" value="Metalloenz_LuxS/M16"/>
</dbReference>
<dbReference type="Proteomes" id="UP001458880">
    <property type="component" value="Unassembled WGS sequence"/>
</dbReference>
<dbReference type="GO" id="GO:0046872">
    <property type="term" value="F:metal ion binding"/>
    <property type="evidence" value="ECO:0007669"/>
    <property type="project" value="InterPro"/>
</dbReference>
<evidence type="ECO:0000259" key="2">
    <source>
        <dbReference type="Pfam" id="PF05193"/>
    </source>
</evidence>
<feature type="domain" description="Peptidase M16 N-terminal" evidence="1">
    <location>
        <begin position="85"/>
        <end position="202"/>
    </location>
</feature>
<protein>
    <submittedName>
        <fullName evidence="3">Peptidase M16 inactive domain</fullName>
    </submittedName>
</protein>
<dbReference type="AlphaFoldDB" id="A0AAW1L6A8"/>
<sequence length="459" mass="48152">MACTFTKASLLRSGAVRAYSAQAAPVAGSTNYEVKTSVLPNKLVVAHAENDSPISRVSILFRAGSRNESGETMGATHVLRVVYLFRAGSRNESGETMGATHVLRVAAGGTTQRFSKFAIARQVAQADREVVAYTLEGTRRAVQDTIPILSAVATEQLFYPWEISENDNRLRLELATRPPQLRAVDLLHKAAYRTGLGNSLYTAKYNIGKISSETLQHYTATNFTSNRGAVVGIGVSHDTLLECAQSLPLESGSDATGPGVYKGGEIRSDKGGDLAYVALAGEGGSLKNIKEAIAFAVLQQVYGMGPSTKRGLGSSNLLRKAVGELNEPHSISAINVCYSDSGLFGVLLTGSANIAGNLVTAALTTLKSPNISDADVNRGKNQLKTTVLSAMESGSYALEKIGLQAVLTGSALSPGDIATMIDSVSAGEVKAAAQKVAASKPTIAGVGNLRCVPFLDELK</sequence>
<dbReference type="EMBL" id="JASPKY010000156">
    <property type="protein sequence ID" value="KAK9729864.1"/>
    <property type="molecule type" value="Genomic_DNA"/>
</dbReference>
<evidence type="ECO:0000259" key="1">
    <source>
        <dbReference type="Pfam" id="PF00675"/>
    </source>
</evidence>
<dbReference type="InterPro" id="IPR011765">
    <property type="entry name" value="Pept_M16_N"/>
</dbReference>
<dbReference type="Pfam" id="PF00675">
    <property type="entry name" value="Peptidase_M16"/>
    <property type="match status" value="1"/>
</dbReference>
<dbReference type="PANTHER" id="PTHR11851:SF226">
    <property type="entry name" value="CYTOCHROME B-C1 COMPLEX SUBUNIT 2, MITOCHONDRIAL"/>
    <property type="match status" value="1"/>
</dbReference>
<dbReference type="InterPro" id="IPR007863">
    <property type="entry name" value="Peptidase_M16_C"/>
</dbReference>
<dbReference type="InterPro" id="IPR050361">
    <property type="entry name" value="MPP/UQCRC_Complex"/>
</dbReference>
<feature type="domain" description="Peptidase M16 C-terminal" evidence="2">
    <location>
        <begin position="209"/>
        <end position="383"/>
    </location>
</feature>
<gene>
    <name evidence="3" type="ORF">QE152_g15698</name>
</gene>
<organism evidence="3 4">
    <name type="scientific">Popillia japonica</name>
    <name type="common">Japanese beetle</name>
    <dbReference type="NCBI Taxonomy" id="7064"/>
    <lineage>
        <taxon>Eukaryota</taxon>
        <taxon>Metazoa</taxon>
        <taxon>Ecdysozoa</taxon>
        <taxon>Arthropoda</taxon>
        <taxon>Hexapoda</taxon>
        <taxon>Insecta</taxon>
        <taxon>Pterygota</taxon>
        <taxon>Neoptera</taxon>
        <taxon>Endopterygota</taxon>
        <taxon>Coleoptera</taxon>
        <taxon>Polyphaga</taxon>
        <taxon>Scarabaeiformia</taxon>
        <taxon>Scarabaeidae</taxon>
        <taxon>Rutelinae</taxon>
        <taxon>Popillia</taxon>
    </lineage>
</organism>
<dbReference type="PANTHER" id="PTHR11851">
    <property type="entry name" value="METALLOPROTEASE"/>
    <property type="match status" value="1"/>
</dbReference>
<dbReference type="Pfam" id="PF05193">
    <property type="entry name" value="Peptidase_M16_C"/>
    <property type="match status" value="1"/>
</dbReference>
<dbReference type="SUPFAM" id="SSF63411">
    <property type="entry name" value="LuxS/MPP-like metallohydrolase"/>
    <property type="match status" value="3"/>
</dbReference>
<keyword evidence="4" id="KW-1185">Reference proteome</keyword>
<proteinExistence type="predicted"/>
<accession>A0AAW1L6A8</accession>